<evidence type="ECO:0000313" key="3">
    <source>
        <dbReference type="Proteomes" id="UP000198705"/>
    </source>
</evidence>
<name>A0A1I5DGN8_9FLAO</name>
<proteinExistence type="predicted"/>
<dbReference type="AlphaFoldDB" id="A0A1I5DGN8"/>
<protein>
    <submittedName>
        <fullName evidence="2">Uncharacterized protein</fullName>
    </submittedName>
</protein>
<organism evidence="2 3">
    <name type="scientific">Bizionia echini</name>
    <dbReference type="NCBI Taxonomy" id="649333"/>
    <lineage>
        <taxon>Bacteria</taxon>
        <taxon>Pseudomonadati</taxon>
        <taxon>Bacteroidota</taxon>
        <taxon>Flavobacteriia</taxon>
        <taxon>Flavobacteriales</taxon>
        <taxon>Flavobacteriaceae</taxon>
        <taxon>Bizionia</taxon>
    </lineage>
</organism>
<dbReference type="EMBL" id="FOVN01000008">
    <property type="protein sequence ID" value="SFN98419.1"/>
    <property type="molecule type" value="Genomic_DNA"/>
</dbReference>
<accession>A0A1I5DGN8</accession>
<feature type="signal peptide" evidence="1">
    <location>
        <begin position="1"/>
        <end position="20"/>
    </location>
</feature>
<gene>
    <name evidence="2" type="ORF">SAMN04487989_10821</name>
</gene>
<keyword evidence="1" id="KW-0732">Signal</keyword>
<evidence type="ECO:0000256" key="1">
    <source>
        <dbReference type="SAM" id="SignalP"/>
    </source>
</evidence>
<sequence>MKRKITFLFVLFITFQFSFSQTDLDHYKYVIIPTTYDFCTEPDQYQLNSLTKFLFEKQGFIALMNDEPLPNDLINNGCLALWADVLNESSIFVTKFRVELKNCQKQVVYTSGVGQSREKKYKVAYNLSLREAFESFDTLNYSYNPKISEQKAVSANTEKSTAIAPSVIGVAQSDSKSNGADMDQPLTARKIDVINYELLNSKGEVVYKLIFSGKEEFYMVEGMQATVYKLNDKWVIAKTIADGSLQVQTLNVTF</sequence>
<dbReference type="STRING" id="649333.SAMN04487989_10821"/>
<dbReference type="Proteomes" id="UP000198705">
    <property type="component" value="Unassembled WGS sequence"/>
</dbReference>
<keyword evidence="3" id="KW-1185">Reference proteome</keyword>
<feature type="chain" id="PRO_5011441993" evidence="1">
    <location>
        <begin position="21"/>
        <end position="254"/>
    </location>
</feature>
<dbReference type="RefSeq" id="WP_092209827.1">
    <property type="nucleotide sequence ID" value="NZ_FOVN01000008.1"/>
</dbReference>
<evidence type="ECO:0000313" key="2">
    <source>
        <dbReference type="EMBL" id="SFN98419.1"/>
    </source>
</evidence>
<dbReference type="OrthoDB" id="1274006at2"/>
<reference evidence="3" key="1">
    <citation type="submission" date="2016-10" db="EMBL/GenBank/DDBJ databases">
        <authorList>
            <person name="Varghese N."/>
            <person name="Submissions S."/>
        </authorList>
    </citation>
    <scope>NUCLEOTIDE SEQUENCE [LARGE SCALE GENOMIC DNA]</scope>
    <source>
        <strain evidence="3">DSM 23925</strain>
    </source>
</reference>